<dbReference type="EMBL" id="NHSF01000026">
    <property type="protein sequence ID" value="MBK5929880.1"/>
    <property type="molecule type" value="Genomic_DNA"/>
</dbReference>
<reference evidence="2" key="2">
    <citation type="journal article" date="2020" name="Microorganisms">
        <title>Osmotic Adaptation and Compatible Solute Biosynthesis of Phototrophic Bacteria as Revealed from Genome Analyses.</title>
        <authorList>
            <person name="Imhoff J.F."/>
            <person name="Rahn T."/>
            <person name="Kunzel S."/>
            <person name="Keller A."/>
            <person name="Neulinger S.C."/>
        </authorList>
    </citation>
    <scope>NUCLEOTIDE SEQUENCE</scope>
    <source>
        <strain evidence="2">DSM 4395</strain>
    </source>
</reference>
<sequence>MCVHEPEFGREPAQADRQGADLDINAQSLAETFDQVFAQAIGVRKQQPHGDREDRQCDDRGGNCGNRTLEEPMKDSRHLLWLS</sequence>
<protein>
    <submittedName>
        <fullName evidence="2">Uncharacterized protein</fullName>
    </submittedName>
</protein>
<reference evidence="2" key="1">
    <citation type="submission" date="2017-05" db="EMBL/GenBank/DDBJ databases">
        <authorList>
            <person name="Imhoff J.F."/>
            <person name="Rahn T."/>
            <person name="Kuenzel S."/>
            <person name="Neulinger S.C."/>
        </authorList>
    </citation>
    <scope>NUCLEOTIDE SEQUENCE</scope>
    <source>
        <strain evidence="2">DSM 4395</strain>
    </source>
</reference>
<evidence type="ECO:0000313" key="2">
    <source>
        <dbReference type="EMBL" id="MBK5929880.1"/>
    </source>
</evidence>
<feature type="compositionally biased region" description="Basic and acidic residues" evidence="1">
    <location>
        <begin position="68"/>
        <end position="83"/>
    </location>
</feature>
<gene>
    <name evidence="2" type="ORF">CCR82_04875</name>
</gene>
<dbReference type="AlphaFoldDB" id="A0AAJ0XFN6"/>
<accession>A0AAJ0XFN6</accession>
<comment type="caution">
    <text evidence="2">The sequence shown here is derived from an EMBL/GenBank/DDBJ whole genome shotgun (WGS) entry which is preliminary data.</text>
</comment>
<name>A0AAJ0XFN6_HALSE</name>
<evidence type="ECO:0000256" key="1">
    <source>
        <dbReference type="SAM" id="MobiDB-lite"/>
    </source>
</evidence>
<proteinExistence type="predicted"/>
<organism evidence="2 3">
    <name type="scientific">Halochromatium salexigens</name>
    <name type="common">Chromatium salexigens</name>
    <dbReference type="NCBI Taxonomy" id="49447"/>
    <lineage>
        <taxon>Bacteria</taxon>
        <taxon>Pseudomonadati</taxon>
        <taxon>Pseudomonadota</taxon>
        <taxon>Gammaproteobacteria</taxon>
        <taxon>Chromatiales</taxon>
        <taxon>Chromatiaceae</taxon>
        <taxon>Halochromatium</taxon>
    </lineage>
</organism>
<feature type="region of interest" description="Disordered" evidence="1">
    <location>
        <begin position="44"/>
        <end position="83"/>
    </location>
</feature>
<dbReference type="Proteomes" id="UP001296967">
    <property type="component" value="Unassembled WGS sequence"/>
</dbReference>
<evidence type="ECO:0000313" key="3">
    <source>
        <dbReference type="Proteomes" id="UP001296967"/>
    </source>
</evidence>
<keyword evidence="3" id="KW-1185">Reference proteome</keyword>
<feature type="compositionally biased region" description="Basic and acidic residues" evidence="1">
    <location>
        <begin position="48"/>
        <end position="61"/>
    </location>
</feature>